<evidence type="ECO:0000256" key="4">
    <source>
        <dbReference type="ARBA" id="ARBA00022827"/>
    </source>
</evidence>
<dbReference type="SUPFAM" id="SSF51905">
    <property type="entry name" value="FAD/NAD(P)-binding domain"/>
    <property type="match status" value="1"/>
</dbReference>
<keyword evidence="10" id="KW-1185">Reference proteome</keyword>
<accession>A0A840I569</accession>
<feature type="domain" description="Alpha-glycerophosphate oxidase C-terminal" evidence="8">
    <location>
        <begin position="379"/>
        <end position="482"/>
    </location>
</feature>
<dbReference type="RefSeq" id="WP_183818208.1">
    <property type="nucleotide sequence ID" value="NZ_JACHOB010000004.1"/>
</dbReference>
<keyword evidence="5 6" id="KW-0560">Oxidoreductase</keyword>
<evidence type="ECO:0000313" key="9">
    <source>
        <dbReference type="EMBL" id="MBB4659522.1"/>
    </source>
</evidence>
<dbReference type="Gene3D" id="3.50.50.60">
    <property type="entry name" value="FAD/NAD(P)-binding domain"/>
    <property type="match status" value="1"/>
</dbReference>
<feature type="domain" description="FAD dependent oxidoreductase" evidence="7">
    <location>
        <begin position="3"/>
        <end position="355"/>
    </location>
</feature>
<keyword evidence="3 6" id="KW-0285">Flavoprotein</keyword>
<name>A0A840I569_9PROT</name>
<dbReference type="Gene3D" id="3.30.9.10">
    <property type="entry name" value="D-Amino Acid Oxidase, subunit A, domain 2"/>
    <property type="match status" value="1"/>
</dbReference>
<comment type="similarity">
    <text evidence="2 6">Belongs to the FAD-dependent glycerol-3-phosphate dehydrogenase family.</text>
</comment>
<evidence type="ECO:0000256" key="6">
    <source>
        <dbReference type="RuleBase" id="RU361217"/>
    </source>
</evidence>
<reference evidence="9 10" key="1">
    <citation type="submission" date="2020-08" db="EMBL/GenBank/DDBJ databases">
        <title>Genomic Encyclopedia of Type Strains, Phase IV (KMG-IV): sequencing the most valuable type-strain genomes for metagenomic binning, comparative biology and taxonomic classification.</title>
        <authorList>
            <person name="Goeker M."/>
        </authorList>
    </citation>
    <scope>NUCLEOTIDE SEQUENCE [LARGE SCALE GENOMIC DNA]</scope>
    <source>
        <strain evidence="9 10">DSM 102850</strain>
    </source>
</reference>
<comment type="cofactor">
    <cofactor evidence="1 6">
        <name>FAD</name>
        <dbReference type="ChEBI" id="CHEBI:57692"/>
    </cofactor>
</comment>
<protein>
    <recommendedName>
        <fullName evidence="6">Glycerol-3-phosphate dehydrogenase</fullName>
        <ecNumber evidence="6">1.1.5.3</ecNumber>
    </recommendedName>
</protein>
<gene>
    <name evidence="9" type="ORF">GGQ59_002059</name>
</gene>
<dbReference type="PROSITE" id="PS00977">
    <property type="entry name" value="FAD_G3PDH_1"/>
    <property type="match status" value="1"/>
</dbReference>
<comment type="caution">
    <text evidence="9">The sequence shown here is derived from an EMBL/GenBank/DDBJ whole genome shotgun (WGS) entry which is preliminary data.</text>
</comment>
<dbReference type="AlphaFoldDB" id="A0A840I569"/>
<evidence type="ECO:0000259" key="7">
    <source>
        <dbReference type="Pfam" id="PF01266"/>
    </source>
</evidence>
<dbReference type="GO" id="GO:0004368">
    <property type="term" value="F:glycerol-3-phosphate dehydrogenase (quinone) activity"/>
    <property type="evidence" value="ECO:0007669"/>
    <property type="project" value="UniProtKB-EC"/>
</dbReference>
<dbReference type="Gene3D" id="1.10.8.870">
    <property type="entry name" value="Alpha-glycerophosphate oxidase, cap domain"/>
    <property type="match status" value="1"/>
</dbReference>
<dbReference type="PRINTS" id="PR01001">
    <property type="entry name" value="FADG3PDH"/>
</dbReference>
<dbReference type="InterPro" id="IPR038299">
    <property type="entry name" value="DAO_C_sf"/>
</dbReference>
<evidence type="ECO:0000256" key="2">
    <source>
        <dbReference type="ARBA" id="ARBA00007330"/>
    </source>
</evidence>
<dbReference type="PANTHER" id="PTHR11985">
    <property type="entry name" value="GLYCEROL-3-PHOSPHATE DEHYDROGENASE"/>
    <property type="match status" value="1"/>
</dbReference>
<keyword evidence="4" id="KW-0274">FAD</keyword>
<dbReference type="Proteomes" id="UP000563524">
    <property type="component" value="Unassembled WGS sequence"/>
</dbReference>
<proteinExistence type="inferred from homology"/>
<dbReference type="EMBL" id="JACHOB010000004">
    <property type="protein sequence ID" value="MBB4659522.1"/>
    <property type="molecule type" value="Genomic_DNA"/>
</dbReference>
<organism evidence="9 10">
    <name type="scientific">Parvularcula dongshanensis</name>
    <dbReference type="NCBI Taxonomy" id="1173995"/>
    <lineage>
        <taxon>Bacteria</taxon>
        <taxon>Pseudomonadati</taxon>
        <taxon>Pseudomonadota</taxon>
        <taxon>Alphaproteobacteria</taxon>
        <taxon>Parvularculales</taxon>
        <taxon>Parvularculaceae</taxon>
        <taxon>Parvularcula</taxon>
    </lineage>
</organism>
<dbReference type="Pfam" id="PF16901">
    <property type="entry name" value="DAO_C"/>
    <property type="match status" value="1"/>
</dbReference>
<dbReference type="GO" id="GO:0046168">
    <property type="term" value="P:glycerol-3-phosphate catabolic process"/>
    <property type="evidence" value="ECO:0007669"/>
    <property type="project" value="TreeGrafter"/>
</dbReference>
<dbReference type="InterPro" id="IPR036188">
    <property type="entry name" value="FAD/NAD-bd_sf"/>
</dbReference>
<dbReference type="Gene3D" id="6.10.250.1890">
    <property type="match status" value="1"/>
</dbReference>
<dbReference type="Pfam" id="PF01266">
    <property type="entry name" value="DAO"/>
    <property type="match status" value="1"/>
</dbReference>
<evidence type="ECO:0000256" key="5">
    <source>
        <dbReference type="ARBA" id="ARBA00023002"/>
    </source>
</evidence>
<sequence length="490" mass="53528">MYDLLVIGGGINGVGVARDAAGRGLRVLLCERDDLASHTSSASTKLIHGGLRYLEHYEFKLVRESLVERERLLGLAPHIIWPLRFVLPHHKGLRPAWFLRLGLFLYDHLGGREALPGTRSVDLTAPPHAGILGRAYEKGFEYSDCWVEDARLVVLSAVDAQERGAEVLTGTACTGLTRHEDRWDAALTSAEGSRVVEAKAVVNAAGPWVGEVAGLALRGRSKSSVRLVKGSHVVVPKLYEGGHAYIFQNTDDRIVFAIPYEDDFTLIGTTDVPLNDPNEAVAATDEEVAYLCKLASDYFATPVTPADIVWTYAGVRPLFDDAEEDASKVTRDYELVLDHDGGAPILSVYGGKITTFRHLAEDALRELADVFPQMGEAWTQDAPLPGGDLGSGFDAFAARFAAAHAWLPAALARRLCRAYGTRAEHVLGEATSLADLGEAFAARLTEAELRYLVEAEFARGPDDVLWRRSKLGLHMTEAERASVAAWFDRR</sequence>
<evidence type="ECO:0000313" key="10">
    <source>
        <dbReference type="Proteomes" id="UP000563524"/>
    </source>
</evidence>
<dbReference type="InterPro" id="IPR031656">
    <property type="entry name" value="DAO_C"/>
</dbReference>
<dbReference type="EC" id="1.1.5.3" evidence="6"/>
<evidence type="ECO:0000256" key="3">
    <source>
        <dbReference type="ARBA" id="ARBA00022630"/>
    </source>
</evidence>
<dbReference type="PANTHER" id="PTHR11985:SF15">
    <property type="entry name" value="GLYCEROL-3-PHOSPHATE DEHYDROGENASE, MITOCHONDRIAL"/>
    <property type="match status" value="1"/>
</dbReference>
<comment type="catalytic activity">
    <reaction evidence="6">
        <text>a quinone + sn-glycerol 3-phosphate = dihydroxyacetone phosphate + a quinol</text>
        <dbReference type="Rhea" id="RHEA:18977"/>
        <dbReference type="ChEBI" id="CHEBI:24646"/>
        <dbReference type="ChEBI" id="CHEBI:57597"/>
        <dbReference type="ChEBI" id="CHEBI:57642"/>
        <dbReference type="ChEBI" id="CHEBI:132124"/>
        <dbReference type="EC" id="1.1.5.3"/>
    </reaction>
</comment>
<dbReference type="GO" id="GO:0009331">
    <property type="term" value="C:glycerol-3-phosphate dehydrogenase (FAD) complex"/>
    <property type="evidence" value="ECO:0007669"/>
    <property type="project" value="UniProtKB-UniRule"/>
</dbReference>
<dbReference type="InterPro" id="IPR000447">
    <property type="entry name" value="G3P_DH_FAD-dep"/>
</dbReference>
<evidence type="ECO:0000256" key="1">
    <source>
        <dbReference type="ARBA" id="ARBA00001974"/>
    </source>
</evidence>
<dbReference type="InterPro" id="IPR006076">
    <property type="entry name" value="FAD-dep_OxRdtase"/>
</dbReference>
<dbReference type="NCBIfam" id="NF008899">
    <property type="entry name" value="PRK12266.1"/>
    <property type="match status" value="1"/>
</dbReference>
<dbReference type="NCBIfam" id="NF009906">
    <property type="entry name" value="PRK13369.1"/>
    <property type="match status" value="1"/>
</dbReference>
<evidence type="ECO:0000259" key="8">
    <source>
        <dbReference type="Pfam" id="PF16901"/>
    </source>
</evidence>